<dbReference type="AlphaFoldDB" id="A0A0D0CQ63"/>
<gene>
    <name evidence="1" type="ORF">PAXRUDRAFT_17468</name>
</gene>
<evidence type="ECO:0000313" key="2">
    <source>
        <dbReference type="Proteomes" id="UP000054538"/>
    </source>
</evidence>
<dbReference type="Proteomes" id="UP000054538">
    <property type="component" value="Unassembled WGS sequence"/>
</dbReference>
<protein>
    <submittedName>
        <fullName evidence="1">Uncharacterized protein</fullName>
    </submittedName>
</protein>
<accession>A0A0D0CQ63</accession>
<dbReference type="EMBL" id="KN826962">
    <property type="protein sequence ID" value="KIK77493.1"/>
    <property type="molecule type" value="Genomic_DNA"/>
</dbReference>
<reference evidence="1 2" key="1">
    <citation type="submission" date="2014-04" db="EMBL/GenBank/DDBJ databases">
        <authorList>
            <consortium name="DOE Joint Genome Institute"/>
            <person name="Kuo A."/>
            <person name="Kohler A."/>
            <person name="Jargeat P."/>
            <person name="Nagy L.G."/>
            <person name="Floudas D."/>
            <person name="Copeland A."/>
            <person name="Barry K.W."/>
            <person name="Cichocki N."/>
            <person name="Veneault-Fourrey C."/>
            <person name="LaButti K."/>
            <person name="Lindquist E.A."/>
            <person name="Lipzen A."/>
            <person name="Lundell T."/>
            <person name="Morin E."/>
            <person name="Murat C."/>
            <person name="Sun H."/>
            <person name="Tunlid A."/>
            <person name="Henrissat B."/>
            <person name="Grigoriev I.V."/>
            <person name="Hibbett D.S."/>
            <person name="Martin F."/>
            <person name="Nordberg H.P."/>
            <person name="Cantor M.N."/>
            <person name="Hua S.X."/>
        </authorList>
    </citation>
    <scope>NUCLEOTIDE SEQUENCE [LARGE SCALE GENOMIC DNA]</scope>
    <source>
        <strain evidence="1 2">Ve08.2h10</strain>
    </source>
</reference>
<name>A0A0D0CQ63_9AGAM</name>
<dbReference type="HOGENOM" id="CLU_2513296_0_0_1"/>
<dbReference type="InParanoid" id="A0A0D0CQ63"/>
<evidence type="ECO:0000313" key="1">
    <source>
        <dbReference type="EMBL" id="KIK77493.1"/>
    </source>
</evidence>
<keyword evidence="2" id="KW-1185">Reference proteome</keyword>
<reference evidence="2" key="2">
    <citation type="submission" date="2015-01" db="EMBL/GenBank/DDBJ databases">
        <title>Evolutionary Origins and Diversification of the Mycorrhizal Mutualists.</title>
        <authorList>
            <consortium name="DOE Joint Genome Institute"/>
            <consortium name="Mycorrhizal Genomics Consortium"/>
            <person name="Kohler A."/>
            <person name="Kuo A."/>
            <person name="Nagy L.G."/>
            <person name="Floudas D."/>
            <person name="Copeland A."/>
            <person name="Barry K.W."/>
            <person name="Cichocki N."/>
            <person name="Veneault-Fourrey C."/>
            <person name="LaButti K."/>
            <person name="Lindquist E.A."/>
            <person name="Lipzen A."/>
            <person name="Lundell T."/>
            <person name="Morin E."/>
            <person name="Murat C."/>
            <person name="Riley R."/>
            <person name="Ohm R."/>
            <person name="Sun H."/>
            <person name="Tunlid A."/>
            <person name="Henrissat B."/>
            <person name="Grigoriev I.V."/>
            <person name="Hibbett D.S."/>
            <person name="Martin F."/>
        </authorList>
    </citation>
    <scope>NUCLEOTIDE SEQUENCE [LARGE SCALE GENOMIC DNA]</scope>
    <source>
        <strain evidence="2">Ve08.2h10</strain>
    </source>
</reference>
<sequence>MVYGVTVLVALPPDPSPRLILTLTNPLLNPQPVSSFNPKDKIMKALQVSSLEKEVEKIPKLELQGTNYQSNTLPRDLTLVIATTV</sequence>
<proteinExistence type="predicted"/>
<organism evidence="1 2">
    <name type="scientific">Paxillus rubicundulus Ve08.2h10</name>
    <dbReference type="NCBI Taxonomy" id="930991"/>
    <lineage>
        <taxon>Eukaryota</taxon>
        <taxon>Fungi</taxon>
        <taxon>Dikarya</taxon>
        <taxon>Basidiomycota</taxon>
        <taxon>Agaricomycotina</taxon>
        <taxon>Agaricomycetes</taxon>
        <taxon>Agaricomycetidae</taxon>
        <taxon>Boletales</taxon>
        <taxon>Paxilineae</taxon>
        <taxon>Paxillaceae</taxon>
        <taxon>Paxillus</taxon>
    </lineage>
</organism>